<comment type="caution">
    <text evidence="1">The sequence shown here is derived from an EMBL/GenBank/DDBJ whole genome shotgun (WGS) entry which is preliminary data.</text>
</comment>
<dbReference type="EMBL" id="BPLR01018733">
    <property type="protein sequence ID" value="GIZ01875.1"/>
    <property type="molecule type" value="Genomic_DNA"/>
</dbReference>
<evidence type="ECO:0000313" key="1">
    <source>
        <dbReference type="EMBL" id="GIZ01875.1"/>
    </source>
</evidence>
<sequence length="85" mass="9551">MSLYSEAILQLLAVERKVAQLAPLDRPLLGQVTYKLVIHYCTRQWYATLQSLTRKSLPLSCNSIALWRGSEPPKISMAEDGCDSL</sequence>
<dbReference type="Proteomes" id="UP001054945">
    <property type="component" value="Unassembled WGS sequence"/>
</dbReference>
<keyword evidence="2" id="KW-1185">Reference proteome</keyword>
<proteinExistence type="predicted"/>
<gene>
    <name evidence="1" type="ORF">CEXT_171351</name>
</gene>
<evidence type="ECO:0000313" key="2">
    <source>
        <dbReference type="Proteomes" id="UP001054945"/>
    </source>
</evidence>
<dbReference type="AlphaFoldDB" id="A0AAV4Y4D5"/>
<protein>
    <submittedName>
        <fullName evidence="1">Uncharacterized protein</fullName>
    </submittedName>
</protein>
<organism evidence="1 2">
    <name type="scientific">Caerostris extrusa</name>
    <name type="common">Bark spider</name>
    <name type="synonym">Caerostris bankana</name>
    <dbReference type="NCBI Taxonomy" id="172846"/>
    <lineage>
        <taxon>Eukaryota</taxon>
        <taxon>Metazoa</taxon>
        <taxon>Ecdysozoa</taxon>
        <taxon>Arthropoda</taxon>
        <taxon>Chelicerata</taxon>
        <taxon>Arachnida</taxon>
        <taxon>Araneae</taxon>
        <taxon>Araneomorphae</taxon>
        <taxon>Entelegynae</taxon>
        <taxon>Araneoidea</taxon>
        <taxon>Araneidae</taxon>
        <taxon>Caerostris</taxon>
    </lineage>
</organism>
<reference evidence="1 2" key="1">
    <citation type="submission" date="2021-06" db="EMBL/GenBank/DDBJ databases">
        <title>Caerostris extrusa draft genome.</title>
        <authorList>
            <person name="Kono N."/>
            <person name="Arakawa K."/>
        </authorList>
    </citation>
    <scope>NUCLEOTIDE SEQUENCE [LARGE SCALE GENOMIC DNA]</scope>
</reference>
<name>A0AAV4Y4D5_CAEEX</name>
<accession>A0AAV4Y4D5</accession>